<proteinExistence type="predicted"/>
<dbReference type="EMBL" id="JAJIUN010000046">
    <property type="protein sequence ID" value="MCC8622555.1"/>
    <property type="molecule type" value="Genomic_DNA"/>
</dbReference>
<gene>
    <name evidence="1" type="ORF">LN473_11265</name>
</gene>
<dbReference type="RefSeq" id="WP_126936893.1">
    <property type="nucleotide sequence ID" value="NZ_CP018470.1"/>
</dbReference>
<evidence type="ECO:0000313" key="1">
    <source>
        <dbReference type="EMBL" id="MCC8622555.1"/>
    </source>
</evidence>
<protein>
    <submittedName>
        <fullName evidence="1">Uncharacterized protein</fullName>
    </submittedName>
</protein>
<name>A0ABS8L9X4_9XANT</name>
<sequence>MNAQRQITYRYTRARVTCQPEELRNRQLIVRLVTESFESNGTPLHKAVKAKLRGYAAGKIDLVET</sequence>
<keyword evidence="2" id="KW-1185">Reference proteome</keyword>
<comment type="caution">
    <text evidence="1">The sequence shown here is derived from an EMBL/GenBank/DDBJ whole genome shotgun (WGS) entry which is preliminary data.</text>
</comment>
<evidence type="ECO:0000313" key="2">
    <source>
        <dbReference type="Proteomes" id="UP001430544"/>
    </source>
</evidence>
<accession>A0ABS8L9X4</accession>
<dbReference type="Proteomes" id="UP001430544">
    <property type="component" value="Unassembled WGS sequence"/>
</dbReference>
<reference evidence="1" key="1">
    <citation type="submission" date="2021-11" db="EMBL/GenBank/DDBJ databases">
        <title>Genome resources and taxonomic validation of 89 Xanthomonas strains.</title>
        <authorList>
            <person name="Tambong J.T."/>
        </authorList>
    </citation>
    <scope>NUCLEOTIDE SEQUENCE</scope>
    <source>
        <strain evidence="1">Bv 5-4A</strain>
    </source>
</reference>
<organism evidence="1 2">
    <name type="scientific">Xanthomonas vesicatoria</name>
    <dbReference type="NCBI Taxonomy" id="56460"/>
    <lineage>
        <taxon>Bacteria</taxon>
        <taxon>Pseudomonadati</taxon>
        <taxon>Pseudomonadota</taxon>
        <taxon>Gammaproteobacteria</taxon>
        <taxon>Lysobacterales</taxon>
        <taxon>Lysobacteraceae</taxon>
        <taxon>Xanthomonas</taxon>
    </lineage>
</organism>